<feature type="transmembrane region" description="Helical" evidence="7">
    <location>
        <begin position="364"/>
        <end position="383"/>
    </location>
</feature>
<feature type="transmembrane region" description="Helical" evidence="7">
    <location>
        <begin position="336"/>
        <end position="357"/>
    </location>
</feature>
<evidence type="ECO:0000256" key="5">
    <source>
        <dbReference type="ARBA" id="ARBA00023136"/>
    </source>
</evidence>
<dbReference type="PROSITE" id="PS50850">
    <property type="entry name" value="MFS"/>
    <property type="match status" value="1"/>
</dbReference>
<comment type="caution">
    <text evidence="9">The sequence shown here is derived from an EMBL/GenBank/DDBJ whole genome shotgun (WGS) entry which is preliminary data.</text>
</comment>
<name>A0ABW1ICW2_9PSEU</name>
<comment type="subcellular location">
    <subcellularLocation>
        <location evidence="1">Cell membrane</location>
        <topology evidence="1">Multi-pass membrane protein</topology>
    </subcellularLocation>
</comment>
<organism evidence="9 10">
    <name type="scientific">Pseudonocardia lutea</name>
    <dbReference type="NCBI Taxonomy" id="2172015"/>
    <lineage>
        <taxon>Bacteria</taxon>
        <taxon>Bacillati</taxon>
        <taxon>Actinomycetota</taxon>
        <taxon>Actinomycetes</taxon>
        <taxon>Pseudonocardiales</taxon>
        <taxon>Pseudonocardiaceae</taxon>
        <taxon>Pseudonocardia</taxon>
    </lineage>
</organism>
<reference evidence="10" key="1">
    <citation type="journal article" date="2019" name="Int. J. Syst. Evol. Microbiol.">
        <title>The Global Catalogue of Microorganisms (GCM) 10K type strain sequencing project: providing services to taxonomists for standard genome sequencing and annotation.</title>
        <authorList>
            <consortium name="The Broad Institute Genomics Platform"/>
            <consortium name="The Broad Institute Genome Sequencing Center for Infectious Disease"/>
            <person name="Wu L."/>
            <person name="Ma J."/>
        </authorList>
    </citation>
    <scope>NUCLEOTIDE SEQUENCE [LARGE SCALE GENOMIC DNA]</scope>
    <source>
        <strain evidence="10">CGMCC 4.7397</strain>
    </source>
</reference>
<keyword evidence="5 7" id="KW-0472">Membrane</keyword>
<feature type="transmembrane region" description="Helical" evidence="7">
    <location>
        <begin position="395"/>
        <end position="418"/>
    </location>
</feature>
<keyword evidence="2" id="KW-0813">Transport</keyword>
<feature type="transmembrane region" description="Helical" evidence="7">
    <location>
        <begin position="193"/>
        <end position="211"/>
    </location>
</feature>
<dbReference type="Pfam" id="PF07690">
    <property type="entry name" value="MFS_1"/>
    <property type="match status" value="1"/>
</dbReference>
<dbReference type="InterPro" id="IPR011701">
    <property type="entry name" value="MFS"/>
</dbReference>
<protein>
    <submittedName>
        <fullName evidence="9">MFS transporter</fullName>
    </submittedName>
</protein>
<dbReference type="EMBL" id="JBHSQK010000047">
    <property type="protein sequence ID" value="MFC5950471.1"/>
    <property type="molecule type" value="Genomic_DNA"/>
</dbReference>
<evidence type="ECO:0000313" key="10">
    <source>
        <dbReference type="Proteomes" id="UP001596119"/>
    </source>
</evidence>
<dbReference type="PANTHER" id="PTHR42718:SF9">
    <property type="entry name" value="MAJOR FACILITATOR SUPERFAMILY MULTIDRUG TRANSPORTER MFSC"/>
    <property type="match status" value="1"/>
</dbReference>
<sequence>MSEQSPSTTGRAPDAGEPAVGGGTVTANAVPERPLAYWIGVLLVLVLLSEEVAYAFNLVTPALPGMAEAFQTTQIGWVSTAFSLAGAITAPLVGKLADMYGKKRWLLIAAGTMVVGSAIVALAPSFAFVVVGRTIEGVGLAIVPITYSLMRDIFPKRMLAMAVSISVAGIGLTGIVGPIIAGVLIDNFGYRGVFWALALFPLAIGILVFLVVPESPVRVRSRIDWAGAGLLGLALAVLLLGVGEGATWGWTDWKTLGCFVVAVLVFMAWVGYERRPEFPLVDLTLVRSRAVVTTMLASFTSQGVIALQFVLLSFVVQVPRELGGTYGFGESASAMAAYTSPAGVISMAMGFVVGWLAERRGARLPLWVGFALAAAGSLVLAFAHDTPTQVVIGYFVYAVGGGLISAAVPNLVIAAVPVEQQAVSASTINVVGSLGSTIAVQVGFAILLTTVVTVVQGTPIYGGAGITAVYVLAAVLSVVGLVAGLLMRHGRRPQSAEAVSTV</sequence>
<evidence type="ECO:0000259" key="8">
    <source>
        <dbReference type="PROSITE" id="PS50850"/>
    </source>
</evidence>
<evidence type="ECO:0000256" key="4">
    <source>
        <dbReference type="ARBA" id="ARBA00022989"/>
    </source>
</evidence>
<dbReference type="InterPro" id="IPR020846">
    <property type="entry name" value="MFS_dom"/>
</dbReference>
<dbReference type="InterPro" id="IPR036259">
    <property type="entry name" value="MFS_trans_sf"/>
</dbReference>
<keyword evidence="10" id="KW-1185">Reference proteome</keyword>
<evidence type="ECO:0000256" key="2">
    <source>
        <dbReference type="ARBA" id="ARBA00022448"/>
    </source>
</evidence>
<feature type="compositionally biased region" description="Polar residues" evidence="6">
    <location>
        <begin position="1"/>
        <end position="10"/>
    </location>
</feature>
<evidence type="ECO:0000256" key="3">
    <source>
        <dbReference type="ARBA" id="ARBA00022692"/>
    </source>
</evidence>
<dbReference type="SUPFAM" id="SSF103473">
    <property type="entry name" value="MFS general substrate transporter"/>
    <property type="match status" value="1"/>
</dbReference>
<gene>
    <name evidence="9" type="ORF">ACFQH9_19560</name>
</gene>
<feature type="transmembrane region" description="Helical" evidence="7">
    <location>
        <begin position="75"/>
        <end position="93"/>
    </location>
</feature>
<feature type="transmembrane region" description="Helical" evidence="7">
    <location>
        <begin position="128"/>
        <end position="147"/>
    </location>
</feature>
<feature type="transmembrane region" description="Helical" evidence="7">
    <location>
        <begin position="460"/>
        <end position="486"/>
    </location>
</feature>
<evidence type="ECO:0000313" key="9">
    <source>
        <dbReference type="EMBL" id="MFC5950471.1"/>
    </source>
</evidence>
<feature type="transmembrane region" description="Helical" evidence="7">
    <location>
        <begin position="159"/>
        <end position="181"/>
    </location>
</feature>
<keyword evidence="4 7" id="KW-1133">Transmembrane helix</keyword>
<proteinExistence type="predicted"/>
<accession>A0ABW1ICW2</accession>
<dbReference type="Gene3D" id="1.20.1250.20">
    <property type="entry name" value="MFS general substrate transporter like domains"/>
    <property type="match status" value="1"/>
</dbReference>
<evidence type="ECO:0000256" key="7">
    <source>
        <dbReference type="SAM" id="Phobius"/>
    </source>
</evidence>
<feature type="transmembrane region" description="Helical" evidence="7">
    <location>
        <begin position="253"/>
        <end position="272"/>
    </location>
</feature>
<feature type="transmembrane region" description="Helical" evidence="7">
    <location>
        <begin position="105"/>
        <end position="122"/>
    </location>
</feature>
<feature type="transmembrane region" description="Helical" evidence="7">
    <location>
        <begin position="292"/>
        <end position="316"/>
    </location>
</feature>
<dbReference type="RefSeq" id="WP_379567604.1">
    <property type="nucleotide sequence ID" value="NZ_JBHSQK010000047.1"/>
</dbReference>
<feature type="region of interest" description="Disordered" evidence="6">
    <location>
        <begin position="1"/>
        <end position="23"/>
    </location>
</feature>
<dbReference type="Proteomes" id="UP001596119">
    <property type="component" value="Unassembled WGS sequence"/>
</dbReference>
<feature type="domain" description="Major facilitator superfamily (MFS) profile" evidence="8">
    <location>
        <begin position="41"/>
        <end position="492"/>
    </location>
</feature>
<feature type="transmembrane region" description="Helical" evidence="7">
    <location>
        <begin position="430"/>
        <end position="454"/>
    </location>
</feature>
<evidence type="ECO:0000256" key="1">
    <source>
        <dbReference type="ARBA" id="ARBA00004651"/>
    </source>
</evidence>
<feature type="transmembrane region" description="Helical" evidence="7">
    <location>
        <begin position="35"/>
        <end position="55"/>
    </location>
</feature>
<feature type="transmembrane region" description="Helical" evidence="7">
    <location>
        <begin position="223"/>
        <end position="241"/>
    </location>
</feature>
<evidence type="ECO:0000256" key="6">
    <source>
        <dbReference type="SAM" id="MobiDB-lite"/>
    </source>
</evidence>
<dbReference type="PANTHER" id="PTHR42718">
    <property type="entry name" value="MAJOR FACILITATOR SUPERFAMILY MULTIDRUG TRANSPORTER MFSC"/>
    <property type="match status" value="1"/>
</dbReference>
<keyword evidence="3 7" id="KW-0812">Transmembrane</keyword>